<dbReference type="GO" id="GO:0016992">
    <property type="term" value="F:lipoate synthase activity"/>
    <property type="evidence" value="ECO:0007669"/>
    <property type="project" value="InterPro"/>
</dbReference>
<dbReference type="AlphaFoldDB" id="A0A438K4T7"/>
<gene>
    <name evidence="2" type="primary">LIP1P_2</name>
    <name evidence="2" type="ORF">CK203_014571</name>
</gene>
<dbReference type="InterPro" id="IPR003698">
    <property type="entry name" value="Lipoyl_synth"/>
</dbReference>
<keyword evidence="1" id="KW-0411">Iron-sulfur</keyword>
<dbReference type="InterPro" id="IPR058240">
    <property type="entry name" value="rSAM_sf"/>
</dbReference>
<keyword evidence="1" id="KW-0408">Iron</keyword>
<protein>
    <submittedName>
        <fullName evidence="2">Lipoyl synthase, chloroplastic</fullName>
    </submittedName>
</protein>
<name>A0A438K4T7_VITVI</name>
<accession>A0A438K4T7</accession>
<keyword evidence="1" id="KW-0004">4Fe-4S</keyword>
<dbReference type="Proteomes" id="UP000288805">
    <property type="component" value="Unassembled WGS sequence"/>
</dbReference>
<dbReference type="OrthoDB" id="3231at2759"/>
<proteinExistence type="predicted"/>
<evidence type="ECO:0000313" key="3">
    <source>
        <dbReference type="Proteomes" id="UP000288805"/>
    </source>
</evidence>
<dbReference type="PANTHER" id="PTHR10949:SF38">
    <property type="entry name" value="LIPOYL SYNTHASE, CHLOROPLASTIC"/>
    <property type="match status" value="1"/>
</dbReference>
<evidence type="ECO:0000256" key="1">
    <source>
        <dbReference type="ARBA" id="ARBA00022485"/>
    </source>
</evidence>
<dbReference type="GO" id="GO:0051539">
    <property type="term" value="F:4 iron, 4 sulfur cluster binding"/>
    <property type="evidence" value="ECO:0007669"/>
    <property type="project" value="UniProtKB-KW"/>
</dbReference>
<organism evidence="2 3">
    <name type="scientific">Vitis vinifera</name>
    <name type="common">Grape</name>
    <dbReference type="NCBI Taxonomy" id="29760"/>
    <lineage>
        <taxon>Eukaryota</taxon>
        <taxon>Viridiplantae</taxon>
        <taxon>Streptophyta</taxon>
        <taxon>Embryophyta</taxon>
        <taxon>Tracheophyta</taxon>
        <taxon>Spermatophyta</taxon>
        <taxon>Magnoliopsida</taxon>
        <taxon>eudicotyledons</taxon>
        <taxon>Gunneridae</taxon>
        <taxon>Pentapetalae</taxon>
        <taxon>rosids</taxon>
        <taxon>Vitales</taxon>
        <taxon>Vitaceae</taxon>
        <taxon>Viteae</taxon>
        <taxon>Vitis</taxon>
    </lineage>
</organism>
<sequence>MADLRAIDVDILTLGQYLQPTPLHLTVKEYVTPEKFAFWKEYGESIGFRYVASGPLVRSSYRAGELFVKSMFLKFLYLPSLPVNIVNHWVSHFLASLVIGPTEKKDVVQLLDQFPFDIHGLTWAFHGRAKRARLRFLFEGLNGVSPSSRETEMQLGSKGIIKRPEFIKIITRAQQVVDGKWDESVDTLHRIGLSDEYIVKSASFMILEQNGPSSQDAAGSKSQSAILEKLQKLFPAAIMIPEKRLEQLVEQALDVQRDACAYHNTLDSELSLYSDHHCGTNHIPSQTLQWTF</sequence>
<dbReference type="EMBL" id="QGNW01000016">
    <property type="protein sequence ID" value="RVX16209.1"/>
    <property type="molecule type" value="Genomic_DNA"/>
</dbReference>
<reference evidence="2 3" key="1">
    <citation type="journal article" date="2018" name="PLoS Genet.">
        <title>Population sequencing reveals clonal diversity and ancestral inbreeding in the grapevine cultivar Chardonnay.</title>
        <authorList>
            <person name="Roach M.J."/>
            <person name="Johnson D.L."/>
            <person name="Bohlmann J."/>
            <person name="van Vuuren H.J."/>
            <person name="Jones S.J."/>
            <person name="Pretorius I.S."/>
            <person name="Schmidt S.A."/>
            <person name="Borneman A.R."/>
        </authorList>
    </citation>
    <scope>NUCLEOTIDE SEQUENCE [LARGE SCALE GENOMIC DNA]</scope>
    <source>
        <strain evidence="3">cv. Chardonnay</strain>
        <tissue evidence="2">Leaf</tissue>
    </source>
</reference>
<comment type="caution">
    <text evidence="2">The sequence shown here is derived from an EMBL/GenBank/DDBJ whole genome shotgun (WGS) entry which is preliminary data.</text>
</comment>
<dbReference type="SUPFAM" id="SSF102114">
    <property type="entry name" value="Radical SAM enzymes"/>
    <property type="match status" value="1"/>
</dbReference>
<evidence type="ECO:0000313" key="2">
    <source>
        <dbReference type="EMBL" id="RVX16209.1"/>
    </source>
</evidence>
<keyword evidence="1" id="KW-0479">Metal-binding</keyword>
<dbReference type="PANTHER" id="PTHR10949">
    <property type="entry name" value="LIPOYL SYNTHASE"/>
    <property type="match status" value="1"/>
</dbReference>